<proteinExistence type="predicted"/>
<keyword evidence="2" id="KW-1185">Reference proteome</keyword>
<name>A0ACC0DGD3_9PEZI</name>
<evidence type="ECO:0000313" key="1">
    <source>
        <dbReference type="EMBL" id="KAI6091407.1"/>
    </source>
</evidence>
<evidence type="ECO:0000313" key="2">
    <source>
        <dbReference type="Proteomes" id="UP001497680"/>
    </source>
</evidence>
<dbReference type="EMBL" id="MU394287">
    <property type="protein sequence ID" value="KAI6091407.1"/>
    <property type="molecule type" value="Genomic_DNA"/>
</dbReference>
<gene>
    <name evidence="1" type="ORF">F4821DRAFT_281274</name>
</gene>
<comment type="caution">
    <text evidence="1">The sequence shown here is derived from an EMBL/GenBank/DDBJ whole genome shotgun (WGS) entry which is preliminary data.</text>
</comment>
<organism evidence="1 2">
    <name type="scientific">Hypoxylon rubiginosum</name>
    <dbReference type="NCBI Taxonomy" id="110542"/>
    <lineage>
        <taxon>Eukaryota</taxon>
        <taxon>Fungi</taxon>
        <taxon>Dikarya</taxon>
        <taxon>Ascomycota</taxon>
        <taxon>Pezizomycotina</taxon>
        <taxon>Sordariomycetes</taxon>
        <taxon>Xylariomycetidae</taxon>
        <taxon>Xylariales</taxon>
        <taxon>Hypoxylaceae</taxon>
        <taxon>Hypoxylon</taxon>
    </lineage>
</organism>
<protein>
    <submittedName>
        <fullName evidence="1">Uncharacterized protein</fullName>
    </submittedName>
</protein>
<reference evidence="1 2" key="1">
    <citation type="journal article" date="2022" name="New Phytol.">
        <title>Ecological generalism drives hyperdiversity of secondary metabolite gene clusters in xylarialean endophytes.</title>
        <authorList>
            <person name="Franco M.E.E."/>
            <person name="Wisecaver J.H."/>
            <person name="Arnold A.E."/>
            <person name="Ju Y.M."/>
            <person name="Slot J.C."/>
            <person name="Ahrendt S."/>
            <person name="Moore L.P."/>
            <person name="Eastman K.E."/>
            <person name="Scott K."/>
            <person name="Konkel Z."/>
            <person name="Mondo S.J."/>
            <person name="Kuo A."/>
            <person name="Hayes R.D."/>
            <person name="Haridas S."/>
            <person name="Andreopoulos B."/>
            <person name="Riley R."/>
            <person name="LaButti K."/>
            <person name="Pangilinan J."/>
            <person name="Lipzen A."/>
            <person name="Amirebrahimi M."/>
            <person name="Yan J."/>
            <person name="Adam C."/>
            <person name="Keymanesh K."/>
            <person name="Ng V."/>
            <person name="Louie K."/>
            <person name="Northen T."/>
            <person name="Drula E."/>
            <person name="Henrissat B."/>
            <person name="Hsieh H.M."/>
            <person name="Youens-Clark K."/>
            <person name="Lutzoni F."/>
            <person name="Miadlikowska J."/>
            <person name="Eastwood D.C."/>
            <person name="Hamelin R.C."/>
            <person name="Grigoriev I.V."/>
            <person name="U'Ren J.M."/>
        </authorList>
    </citation>
    <scope>NUCLEOTIDE SEQUENCE [LARGE SCALE GENOMIC DNA]</scope>
    <source>
        <strain evidence="1 2">ER1909</strain>
    </source>
</reference>
<sequence length="524" mass="57221">MSQDNVSNPDTPAIEAALLAASAHFGKDGTESKGAQAHTIADNNMSAMMSQFGGLGVNGHPALPGMIPMATADGRIVHVPANIPTPGVPYGFAPEAYAAAYGAPYLAYPGYNFMQQSGLGPYTPARVNGPERTEGSSQSVPDLNIRRSSYSTNESTPATPFFGSMMGRDHGARVAIFDRSSYNTPSPQQIMTPKEEEEAHRRDVNQAIELRRLSDLDPEIPIAIPAIFTDPKSMKTLEQSLENKMPGNRNVYIRGLHPTTDDALLLKYTERFGKVETSKAIIDAPTGACKGFGFAKFYDVRDSERCIRAFFARGYEVGFARESFNARLRRAGDETSTNLYLSNLPKDYGEMEIGAVFEGFAIMSSKILRDNLGQSRGVGFARFKNREICDRIIKEFSGRRLGEDRMPLQIRYSDTETQKEMKRQTAERRQYRTNEYNASAYGTPLVGMVPHNNQMFRPGGGYGTLPGASRIPRPVPRGHQGGYGGHGTRSLGHGSGSDGVEIRVESPLVAHGSSQSSPVKEVKT</sequence>
<accession>A0ACC0DGD3</accession>
<dbReference type="Proteomes" id="UP001497680">
    <property type="component" value="Unassembled WGS sequence"/>
</dbReference>